<feature type="compositionally biased region" description="Basic and acidic residues" evidence="1">
    <location>
        <begin position="756"/>
        <end position="774"/>
    </location>
</feature>
<evidence type="ECO:0000313" key="4">
    <source>
        <dbReference type="Proteomes" id="UP000054565"/>
    </source>
</evidence>
<feature type="domain" description="AAA+ ATPase" evidence="2">
    <location>
        <begin position="462"/>
        <end position="570"/>
    </location>
</feature>
<dbReference type="OrthoDB" id="4183084at2759"/>
<dbReference type="InterPro" id="IPR003593">
    <property type="entry name" value="AAA+_ATPase"/>
</dbReference>
<name>A0A0J6YCP2_COCIT</name>
<feature type="compositionally biased region" description="Basic and acidic residues" evidence="1">
    <location>
        <begin position="47"/>
        <end position="56"/>
    </location>
</feature>
<dbReference type="SMART" id="SM00382">
    <property type="entry name" value="AAA"/>
    <property type="match status" value="1"/>
</dbReference>
<dbReference type="PANTHER" id="PTHR46411:SF1">
    <property type="entry name" value="FAMILY ATPASE, PUTATIVE (AFU_ORTHOLOGUE AFUA_7G05752)-RELATED"/>
    <property type="match status" value="1"/>
</dbReference>
<feature type="region of interest" description="Disordered" evidence="1">
    <location>
        <begin position="744"/>
        <end position="774"/>
    </location>
</feature>
<reference evidence="4" key="1">
    <citation type="journal article" date="2010" name="Genome Res.">
        <title>Population genomic sequencing of Coccidioides fungi reveals recent hybridization and transposon control.</title>
        <authorList>
            <person name="Neafsey D.E."/>
            <person name="Barker B.M."/>
            <person name="Sharpton T.J."/>
            <person name="Stajich J.E."/>
            <person name="Park D.J."/>
            <person name="Whiston E."/>
            <person name="Hung C.-Y."/>
            <person name="McMahan C."/>
            <person name="White J."/>
            <person name="Sykes S."/>
            <person name="Heiman D."/>
            <person name="Young S."/>
            <person name="Zeng Q."/>
            <person name="Abouelleil A."/>
            <person name="Aftuck L."/>
            <person name="Bessette D."/>
            <person name="Brown A."/>
            <person name="FitzGerald M."/>
            <person name="Lui A."/>
            <person name="Macdonald J.P."/>
            <person name="Priest M."/>
            <person name="Orbach M.J."/>
            <person name="Galgiani J.N."/>
            <person name="Kirkland T.N."/>
            <person name="Cole G.T."/>
            <person name="Birren B.W."/>
            <person name="Henn M.R."/>
            <person name="Taylor J.W."/>
            <person name="Rounsley S.D."/>
        </authorList>
    </citation>
    <scope>NUCLEOTIDE SEQUENCE [LARGE SCALE GENOMIC DNA]</scope>
    <source>
        <strain evidence="4">RMSCC 2394</strain>
    </source>
</reference>
<accession>A0A0J6YCP2</accession>
<evidence type="ECO:0000259" key="2">
    <source>
        <dbReference type="SMART" id="SM00382"/>
    </source>
</evidence>
<dbReference type="STRING" id="404692.A0A0J6YCP2"/>
<feature type="region of interest" description="Disordered" evidence="1">
    <location>
        <begin position="32"/>
        <end position="65"/>
    </location>
</feature>
<dbReference type="SUPFAM" id="SSF52540">
    <property type="entry name" value="P-loop containing nucleoside triphosphate hydrolases"/>
    <property type="match status" value="1"/>
</dbReference>
<protein>
    <recommendedName>
        <fullName evidence="2">AAA+ ATPase domain-containing protein</fullName>
    </recommendedName>
</protein>
<dbReference type="GO" id="GO:0005524">
    <property type="term" value="F:ATP binding"/>
    <property type="evidence" value="ECO:0007669"/>
    <property type="project" value="InterPro"/>
</dbReference>
<dbReference type="Gene3D" id="3.40.50.300">
    <property type="entry name" value="P-loop containing nucleotide triphosphate hydrolases"/>
    <property type="match status" value="1"/>
</dbReference>
<dbReference type="InterPro" id="IPR003959">
    <property type="entry name" value="ATPase_AAA_core"/>
</dbReference>
<evidence type="ECO:0000313" key="3">
    <source>
        <dbReference type="EMBL" id="KMP05475.1"/>
    </source>
</evidence>
<dbReference type="Pfam" id="PF00004">
    <property type="entry name" value="AAA"/>
    <property type="match status" value="1"/>
</dbReference>
<dbReference type="EMBL" id="DS028095">
    <property type="protein sequence ID" value="KMP05475.1"/>
    <property type="molecule type" value="Genomic_DNA"/>
</dbReference>
<evidence type="ECO:0000256" key="1">
    <source>
        <dbReference type="SAM" id="MobiDB-lite"/>
    </source>
</evidence>
<dbReference type="GO" id="GO:0016887">
    <property type="term" value="F:ATP hydrolysis activity"/>
    <property type="evidence" value="ECO:0007669"/>
    <property type="project" value="InterPro"/>
</dbReference>
<sequence>MPAAPTPPNTPTNGVPGLREELRGLLMDVLQMNGPSALSGSIPGPETESKDNEPQKQKVRGWNKKKHNYKVAEDLESPSDSGDKYREYLFMNRRRHDQDTRDIKTYLDFKSPELVNSLRCVLLNVNAVSLQEDKPSVSPNVLFQFLPELEDSYKNLDPQLVAHEHLHLLLEFLNKHFAPLKDQLFPLVDHQEITFELLWALFKPNKLIFMVDPNSEQPQCFVYNSGKVINISQGICFEIECRSLDYDRRAFSEMTSILQIPKFQSAKKISDLPVFPLEYHNSKSKIEPELVERGRKFVKFMDITYCEYDSLAHFKTKKVPFKFQATGCMMVDPSAFKEKNPNYGISRVKEERTDDIFWFSNNRYEKEKDQKTVKPRNFNPRNMADREYILCSPTVLGFSLSKRTWAEFAVSSIHSIDWDQLSAFDHLEIPREKKDMIQTMVESHKPGSEKSSFDDIVVGKGRGPIFLLYGPPGVGKTLTAESTADFLRQPLYMACAGDFGTSAENLEDHLSRVLDLVRRWDAILLLDEADVFLSERSINDPAMQSRIHVGIKYEPLSMEAKTRVWRKQLKSAGADISGKELERLLGKSSNGCHIKNIARAAFALAKGGTVTLQHIKAALTCAEEFERDFLGPGAVDNMRALSTPNSTVLNCLIASSKLSALKNKHLNSRQAGARTWSVRISVPSKRSNPSASTASIVSTASHQQFRRPHVLIAAIQSLGPTLRPLCDALRTLKNDNVHPTWKMPNMAGTYSDSEPVQEKRYSTHTSEHTERSVQ</sequence>
<dbReference type="AlphaFoldDB" id="A0A0J6YCP2"/>
<dbReference type="Proteomes" id="UP000054565">
    <property type="component" value="Unassembled WGS sequence"/>
</dbReference>
<dbReference type="PANTHER" id="PTHR46411">
    <property type="entry name" value="FAMILY ATPASE, PUTATIVE-RELATED"/>
    <property type="match status" value="1"/>
</dbReference>
<organism evidence="3 4">
    <name type="scientific">Coccidioides immitis RMSCC 2394</name>
    <dbReference type="NCBI Taxonomy" id="404692"/>
    <lineage>
        <taxon>Eukaryota</taxon>
        <taxon>Fungi</taxon>
        <taxon>Dikarya</taxon>
        <taxon>Ascomycota</taxon>
        <taxon>Pezizomycotina</taxon>
        <taxon>Eurotiomycetes</taxon>
        <taxon>Eurotiomycetidae</taxon>
        <taxon>Onygenales</taxon>
        <taxon>Onygenaceae</taxon>
        <taxon>Coccidioides</taxon>
    </lineage>
</organism>
<dbReference type="InterPro" id="IPR054289">
    <property type="entry name" value="DUF7025"/>
</dbReference>
<proteinExistence type="predicted"/>
<dbReference type="Pfam" id="PF22942">
    <property type="entry name" value="DUF7025"/>
    <property type="match status" value="1"/>
</dbReference>
<gene>
    <name evidence="3" type="ORF">CIRG_05156</name>
</gene>
<dbReference type="InterPro" id="IPR027417">
    <property type="entry name" value="P-loop_NTPase"/>
</dbReference>